<dbReference type="Proteomes" id="UP000245380">
    <property type="component" value="Unassembled WGS sequence"/>
</dbReference>
<evidence type="ECO:0000259" key="5">
    <source>
        <dbReference type="Pfam" id="PF02347"/>
    </source>
</evidence>
<dbReference type="PANTHER" id="PTHR42806:SF1">
    <property type="entry name" value="GLYCINE DEHYDROGENASE (DECARBOXYLATING)"/>
    <property type="match status" value="1"/>
</dbReference>
<dbReference type="EC" id="1.4.4.2" evidence="4"/>
<dbReference type="RefSeq" id="WP_109429394.1">
    <property type="nucleotide sequence ID" value="NZ_MPDK01000002.1"/>
</dbReference>
<dbReference type="PIRSF" id="PIRSF006815">
    <property type="entry name" value="GcvPA"/>
    <property type="match status" value="1"/>
</dbReference>
<dbReference type="InterPro" id="IPR020581">
    <property type="entry name" value="GDC_P"/>
</dbReference>
<dbReference type="GO" id="GO:0004375">
    <property type="term" value="F:glycine dehydrogenase (decarboxylating) activity"/>
    <property type="evidence" value="ECO:0007669"/>
    <property type="project" value="UniProtKB-EC"/>
</dbReference>
<evidence type="ECO:0000256" key="1">
    <source>
        <dbReference type="ARBA" id="ARBA00003788"/>
    </source>
</evidence>
<reference evidence="6 7" key="1">
    <citation type="submission" date="2016-11" db="EMBL/GenBank/DDBJ databases">
        <title>Comparative genomics of Acidibacillus ferroxidans species.</title>
        <authorList>
            <person name="Oliveira G."/>
            <person name="Nunes G."/>
            <person name="Oliveira R."/>
            <person name="Araujo F."/>
            <person name="Salim A."/>
            <person name="Scholte L."/>
            <person name="Morais D."/>
            <person name="Nancucheo I."/>
            <person name="Johnson D.B."/>
            <person name="Grail B."/>
            <person name="Bittencourt J."/>
            <person name="Valadares R."/>
        </authorList>
    </citation>
    <scope>NUCLEOTIDE SEQUENCE [LARGE SCALE GENOMIC DNA]</scope>
    <source>
        <strain evidence="6 7">Y002</strain>
    </source>
</reference>
<organism evidence="6 7">
    <name type="scientific">Sulfoacidibacillus thermotolerans</name>
    <name type="common">Acidibacillus sulfuroxidans</name>
    <dbReference type="NCBI Taxonomy" id="1765684"/>
    <lineage>
        <taxon>Bacteria</taxon>
        <taxon>Bacillati</taxon>
        <taxon>Bacillota</taxon>
        <taxon>Bacilli</taxon>
        <taxon>Bacillales</taxon>
        <taxon>Alicyclobacillaceae</taxon>
        <taxon>Sulfoacidibacillus</taxon>
    </lineage>
</organism>
<accession>A0A2U3DBZ7</accession>
<protein>
    <recommendedName>
        <fullName evidence="4">Probable glycine dehydrogenase (decarboxylating) subunit 1</fullName>
        <ecNumber evidence="4">1.4.4.2</ecNumber>
    </recommendedName>
    <alternativeName>
        <fullName evidence="4">Glycine cleavage system P-protein subunit 1</fullName>
    </alternativeName>
    <alternativeName>
        <fullName evidence="4">Glycine decarboxylase subunit 1</fullName>
    </alternativeName>
    <alternativeName>
        <fullName evidence="4">Glycine dehydrogenase (aminomethyl-transferring) subunit 1</fullName>
    </alternativeName>
</protein>
<comment type="function">
    <text evidence="1 4">The glycine cleavage system catalyzes the degradation of glycine. The P protein binds the alpha-amino group of glycine through its pyridoxal phosphate cofactor; CO(2) is released and the remaining methylamine moiety is then transferred to the lipoamide cofactor of the H protein.</text>
</comment>
<dbReference type="HAMAP" id="MF_00712">
    <property type="entry name" value="GcvPA"/>
    <property type="match status" value="1"/>
</dbReference>
<gene>
    <name evidence="4" type="primary">gcvPA</name>
    <name evidence="6" type="ORF">BM613_01535</name>
</gene>
<dbReference type="Gene3D" id="3.40.640.10">
    <property type="entry name" value="Type I PLP-dependent aspartate aminotransferase-like (Major domain)"/>
    <property type="match status" value="1"/>
</dbReference>
<comment type="caution">
    <text evidence="6">The sequence shown here is derived from an EMBL/GenBank/DDBJ whole genome shotgun (WGS) entry which is preliminary data.</text>
</comment>
<evidence type="ECO:0000256" key="3">
    <source>
        <dbReference type="ARBA" id="ARBA00049026"/>
    </source>
</evidence>
<evidence type="ECO:0000313" key="7">
    <source>
        <dbReference type="Proteomes" id="UP000245380"/>
    </source>
</evidence>
<dbReference type="EMBL" id="MPDK01000002">
    <property type="protein sequence ID" value="PWI58800.1"/>
    <property type="molecule type" value="Genomic_DNA"/>
</dbReference>
<keyword evidence="7" id="KW-1185">Reference proteome</keyword>
<dbReference type="Gene3D" id="3.90.1150.10">
    <property type="entry name" value="Aspartate Aminotransferase, domain 1"/>
    <property type="match status" value="1"/>
</dbReference>
<comment type="catalytic activity">
    <reaction evidence="3 4">
        <text>N(6)-[(R)-lipoyl]-L-lysyl-[glycine-cleavage complex H protein] + glycine + H(+) = N(6)-[(R)-S(8)-aminomethyldihydrolipoyl]-L-lysyl-[glycine-cleavage complex H protein] + CO2</text>
        <dbReference type="Rhea" id="RHEA:24304"/>
        <dbReference type="Rhea" id="RHEA-COMP:10494"/>
        <dbReference type="Rhea" id="RHEA-COMP:10495"/>
        <dbReference type="ChEBI" id="CHEBI:15378"/>
        <dbReference type="ChEBI" id="CHEBI:16526"/>
        <dbReference type="ChEBI" id="CHEBI:57305"/>
        <dbReference type="ChEBI" id="CHEBI:83099"/>
        <dbReference type="ChEBI" id="CHEBI:83143"/>
        <dbReference type="EC" id="1.4.4.2"/>
    </reaction>
</comment>
<dbReference type="InterPro" id="IPR023010">
    <property type="entry name" value="GcvPA"/>
</dbReference>
<dbReference type="PANTHER" id="PTHR42806">
    <property type="entry name" value="GLYCINE CLEAVAGE SYSTEM P-PROTEIN"/>
    <property type="match status" value="1"/>
</dbReference>
<evidence type="ECO:0000256" key="4">
    <source>
        <dbReference type="HAMAP-Rule" id="MF_00712"/>
    </source>
</evidence>
<dbReference type="Pfam" id="PF02347">
    <property type="entry name" value="GDC-P"/>
    <property type="match status" value="1"/>
</dbReference>
<dbReference type="NCBIfam" id="NF001696">
    <property type="entry name" value="PRK00451.1"/>
    <property type="match status" value="1"/>
</dbReference>
<dbReference type="OrthoDB" id="9771867at2"/>
<feature type="domain" description="Glycine cleavage system P-protein N-terminal" evidence="5">
    <location>
        <begin position="5"/>
        <end position="437"/>
    </location>
</feature>
<dbReference type="InterPro" id="IPR015421">
    <property type="entry name" value="PyrdxlP-dep_Trfase_major"/>
</dbReference>
<keyword evidence="2 4" id="KW-0560">Oxidoreductase</keyword>
<proteinExistence type="inferred from homology"/>
<dbReference type="SUPFAM" id="SSF53383">
    <property type="entry name" value="PLP-dependent transferases"/>
    <property type="match status" value="1"/>
</dbReference>
<comment type="similarity">
    <text evidence="4">Belongs to the GcvP family. N-terminal subunit subfamily.</text>
</comment>
<dbReference type="AlphaFoldDB" id="A0A2U3DBZ7"/>
<dbReference type="InterPro" id="IPR049315">
    <property type="entry name" value="GDC-P_N"/>
</dbReference>
<evidence type="ECO:0000313" key="6">
    <source>
        <dbReference type="EMBL" id="PWI58800.1"/>
    </source>
</evidence>
<comment type="subunit">
    <text evidence="4">The glycine cleavage system is composed of four proteins: P, T, L and H. In this organism, the P 'protein' is a heterodimer of two subunits.</text>
</comment>
<dbReference type="GO" id="GO:0019464">
    <property type="term" value="P:glycine decarboxylation via glycine cleavage system"/>
    <property type="evidence" value="ECO:0007669"/>
    <property type="project" value="UniProtKB-UniRule"/>
</dbReference>
<evidence type="ECO:0000256" key="2">
    <source>
        <dbReference type="ARBA" id="ARBA00023002"/>
    </source>
</evidence>
<dbReference type="GO" id="GO:0009116">
    <property type="term" value="P:nucleoside metabolic process"/>
    <property type="evidence" value="ECO:0007669"/>
    <property type="project" value="InterPro"/>
</dbReference>
<dbReference type="InterPro" id="IPR015424">
    <property type="entry name" value="PyrdxlP-dep_Trfase"/>
</dbReference>
<dbReference type="CDD" id="cd00613">
    <property type="entry name" value="GDC-P"/>
    <property type="match status" value="1"/>
</dbReference>
<name>A0A2U3DBZ7_SULT2</name>
<dbReference type="InterPro" id="IPR015422">
    <property type="entry name" value="PyrdxlP-dep_Trfase_small"/>
</dbReference>
<sequence length="446" mass="49114">MNSFSYIPNTQEDREYMLQQVGLKRIEELFSDIPETVKLNHSLDLPRAASEWELMQEMRELAGKNVELGNAISFLGAGAYRHYIPSVVDAVISRSEFYTSYTPYQPEISQGMLQAIFEYQSLVAELMGLDVSNASLYDGPTALGEAAVMACAHTRREKVLVARTVHPEYRAVMQTYATGQHILTQEIGMANGMLDFSALSQAMSQEIAAVVIQYPNFFGAIEDVRAIAELAHSYGALLIVNTYPIALGLLEAPGKLGADIAIAEGQSLGNSLSFGGPYLGVMATTSALTRRLPGRIVGQTKDRDGRRGFVLTLQAREQHIRREKASSNICSNQALNALAASVYLAYMGPNGLRDVAYQCFAKAHYAAQQFAAAGAHLPFTGPYFHEFVISLPDGKRKWRELANERIFLGYSLGGAYEELQDHFVVATTEVLSREQIEYAAKRVEAI</sequence>